<sequence>MLLFVDQLTNADFSYLHPERGLLGETWLASIQLEGQLDDQSMVCDFGRVKKQVRTFLDDRIDHCLLVPTRSPNLTWAEQDGQIKLEWRFGDTQLRCRSPKSAIALIDADQITPSTVAHWCEQQLRHAFGDGVARLTMAFEEEAISGAFYHYSHGLKKHDGNCQRIAHGHRSRIQIWRNGVKDSGLEQYWADLWKDIYIGTRDDIIGQPDPLIDFRYQAQQGDFFLSMPAKHCYLVDSDTTVECLAEHIASSLAEQNPGDSIRVQAYEGVNKGAIVQKKAGA</sequence>
<organism evidence="7 8">
    <name type="scientific">Simiduia agarivorans (strain DSM 21679 / JCM 13881 / BCRC 17597 / SA1)</name>
    <dbReference type="NCBI Taxonomy" id="1117647"/>
    <lineage>
        <taxon>Bacteria</taxon>
        <taxon>Pseudomonadati</taxon>
        <taxon>Pseudomonadota</taxon>
        <taxon>Gammaproteobacteria</taxon>
        <taxon>Cellvibrionales</taxon>
        <taxon>Cellvibrionaceae</taxon>
        <taxon>Simiduia</taxon>
    </lineage>
</organism>
<evidence type="ECO:0000256" key="2">
    <source>
        <dbReference type="ARBA" id="ARBA00008900"/>
    </source>
</evidence>
<keyword evidence="8" id="KW-1185">Reference proteome</keyword>
<dbReference type="InterPro" id="IPR038418">
    <property type="entry name" value="6-PTP_synth/QueD_sf"/>
</dbReference>
<reference evidence="7 8" key="1">
    <citation type="journal article" date="2013" name="Genome Announc.">
        <title>Complete genome sequence of Simiduia agarivorans SA1(T), a marine bacterium able to degrade a variety of polysaccharides.</title>
        <authorList>
            <person name="Lin S.Y."/>
            <person name="Shieh W.Y."/>
            <person name="Chen J.S."/>
            <person name="Tang S.L."/>
        </authorList>
    </citation>
    <scope>NUCLEOTIDE SEQUENCE [LARGE SCALE GENOMIC DNA]</scope>
    <source>
        <strain evidence="8">DSM 21679 / JCM 13881 / BCRC 17597 / SA1</strain>
    </source>
</reference>
<dbReference type="UniPathway" id="UPA00391"/>
<evidence type="ECO:0000256" key="3">
    <source>
        <dbReference type="ARBA" id="ARBA00012982"/>
    </source>
</evidence>
<gene>
    <name evidence="7" type="ordered locus">M5M_00050</name>
</gene>
<dbReference type="Proteomes" id="UP000000466">
    <property type="component" value="Chromosome"/>
</dbReference>
<protein>
    <recommendedName>
        <fullName evidence="4">6-carboxy-5,6,7,8-tetrahydropterin synthase</fullName>
        <ecNumber evidence="3">4.1.2.50</ecNumber>
    </recommendedName>
    <alternativeName>
        <fullName evidence="5">Queuosine biosynthesis protein QueD</fullName>
    </alternativeName>
</protein>
<dbReference type="HOGENOM" id="CLU_962682_0_0_6"/>
<evidence type="ECO:0000256" key="5">
    <source>
        <dbReference type="ARBA" id="ARBA00031449"/>
    </source>
</evidence>
<evidence type="ECO:0000313" key="7">
    <source>
        <dbReference type="EMBL" id="AFU97251.1"/>
    </source>
</evidence>
<dbReference type="KEGG" id="saga:M5M_00050"/>
<comment type="similarity">
    <text evidence="2">Belongs to the PTPS family. QueD subfamily.</text>
</comment>
<dbReference type="Gene3D" id="3.30.479.10">
    <property type="entry name" value="6-pyruvoyl tetrahydropterin synthase/QueD"/>
    <property type="match status" value="2"/>
</dbReference>
<dbReference type="GO" id="GO:0070497">
    <property type="term" value="F:6-carboxytetrahydropterin synthase activity"/>
    <property type="evidence" value="ECO:0007669"/>
    <property type="project" value="UniProtKB-EC"/>
</dbReference>
<dbReference type="OrthoDB" id="5820615at2"/>
<evidence type="ECO:0000256" key="6">
    <source>
        <dbReference type="ARBA" id="ARBA00048807"/>
    </source>
</evidence>
<comment type="catalytic activity">
    <reaction evidence="6">
        <text>7,8-dihydroneopterin 3'-triphosphate + H2O = 6-carboxy-5,6,7,8-tetrahydropterin + triphosphate + acetaldehyde + 2 H(+)</text>
        <dbReference type="Rhea" id="RHEA:27966"/>
        <dbReference type="ChEBI" id="CHEBI:15343"/>
        <dbReference type="ChEBI" id="CHEBI:15377"/>
        <dbReference type="ChEBI" id="CHEBI:15378"/>
        <dbReference type="ChEBI" id="CHEBI:18036"/>
        <dbReference type="ChEBI" id="CHEBI:58462"/>
        <dbReference type="ChEBI" id="CHEBI:61032"/>
        <dbReference type="EC" id="4.1.2.50"/>
    </reaction>
</comment>
<proteinExistence type="inferred from homology"/>
<dbReference type="eggNOG" id="COG0720">
    <property type="taxonomic scope" value="Bacteria"/>
</dbReference>
<dbReference type="EC" id="4.1.2.50" evidence="3"/>
<dbReference type="InterPro" id="IPR007115">
    <property type="entry name" value="6-PTP_synth/QueD"/>
</dbReference>
<dbReference type="AlphaFoldDB" id="K4KEB8"/>
<dbReference type="EMBL" id="CP003746">
    <property type="protein sequence ID" value="AFU97251.1"/>
    <property type="molecule type" value="Genomic_DNA"/>
</dbReference>
<evidence type="ECO:0000256" key="1">
    <source>
        <dbReference type="ARBA" id="ARBA00005061"/>
    </source>
</evidence>
<evidence type="ECO:0000313" key="8">
    <source>
        <dbReference type="Proteomes" id="UP000000466"/>
    </source>
</evidence>
<dbReference type="RefSeq" id="WP_015045424.1">
    <property type="nucleotide sequence ID" value="NC_018868.3"/>
</dbReference>
<dbReference type="Pfam" id="PF01242">
    <property type="entry name" value="PTPS"/>
    <property type="match status" value="2"/>
</dbReference>
<dbReference type="SUPFAM" id="SSF55620">
    <property type="entry name" value="Tetrahydrobiopterin biosynthesis enzymes-like"/>
    <property type="match status" value="2"/>
</dbReference>
<dbReference type="STRING" id="1117647.M5M_00050"/>
<name>K4KEB8_SIMAS</name>
<accession>K4KEB8</accession>
<evidence type="ECO:0000256" key="4">
    <source>
        <dbReference type="ARBA" id="ARBA00018141"/>
    </source>
</evidence>
<comment type="pathway">
    <text evidence="1">Purine metabolism; 7-cyano-7-deazaguanine biosynthesis.</text>
</comment>